<feature type="domain" description="Methyltransferase FkbM" evidence="1">
    <location>
        <begin position="30"/>
        <end position="167"/>
    </location>
</feature>
<dbReference type="EMBL" id="DAAWYJ010000012">
    <property type="protein sequence ID" value="HAG0015739.1"/>
    <property type="molecule type" value="Genomic_DNA"/>
</dbReference>
<organism evidence="2">
    <name type="scientific">Salmonella enterica</name>
    <name type="common">Salmonella choleraesuis</name>
    <dbReference type="NCBI Taxonomy" id="28901"/>
    <lineage>
        <taxon>Bacteria</taxon>
        <taxon>Pseudomonadati</taxon>
        <taxon>Pseudomonadota</taxon>
        <taxon>Gammaproteobacteria</taxon>
        <taxon>Enterobacterales</taxon>
        <taxon>Enterobacteriaceae</taxon>
        <taxon>Salmonella</taxon>
    </lineage>
</organism>
<dbReference type="GO" id="GO:0008168">
    <property type="term" value="F:methyltransferase activity"/>
    <property type="evidence" value="ECO:0007669"/>
    <property type="project" value="UniProtKB-KW"/>
</dbReference>
<keyword evidence="2" id="KW-0808">Transferase</keyword>
<dbReference type="PANTHER" id="PTHR34203">
    <property type="entry name" value="METHYLTRANSFERASE, FKBM FAMILY PROTEIN"/>
    <property type="match status" value="1"/>
</dbReference>
<gene>
    <name evidence="2" type="ORF">G8O67_003042</name>
</gene>
<reference evidence="2" key="2">
    <citation type="submission" date="2020-02" db="EMBL/GenBank/DDBJ databases">
        <authorList>
            <consortium name="NCBI Pathogen Detection Project"/>
        </authorList>
    </citation>
    <scope>NUCLEOTIDE SEQUENCE</scope>
    <source>
        <strain evidence="2">MA.CK_00/00002125</strain>
    </source>
</reference>
<dbReference type="NCBIfam" id="TIGR01444">
    <property type="entry name" value="fkbM_fam"/>
    <property type="match status" value="1"/>
</dbReference>
<dbReference type="GO" id="GO:0032259">
    <property type="term" value="P:methylation"/>
    <property type="evidence" value="ECO:0007669"/>
    <property type="project" value="UniProtKB-KW"/>
</dbReference>
<sequence>MANSIPEWLQREVNDYFVEPLNIRPSTVLDIGANIGAFALRAHREWPAAHIICYEPMPFNVDQLRQNVRADWCHVVPCAVRAESGEDDIYIGDMFVTSGFRKGMRQTDRVLRVSCVAAREIASCDLVKIDTEGCEVEILANLDLTRTKAIMLEHHSRSDAATIRQILTPKFRTVHDESYREVGTMIFVLAYGSDVP</sequence>
<dbReference type="InterPro" id="IPR052514">
    <property type="entry name" value="SAM-dependent_MTase"/>
</dbReference>
<proteinExistence type="predicted"/>
<dbReference type="PANTHER" id="PTHR34203:SF15">
    <property type="entry name" value="SLL1173 PROTEIN"/>
    <property type="match status" value="1"/>
</dbReference>
<dbReference type="InterPro" id="IPR006342">
    <property type="entry name" value="FkbM_mtfrase"/>
</dbReference>
<comment type="caution">
    <text evidence="2">The sequence shown here is derived from an EMBL/GenBank/DDBJ whole genome shotgun (WGS) entry which is preliminary data.</text>
</comment>
<dbReference type="SUPFAM" id="SSF53335">
    <property type="entry name" value="S-adenosyl-L-methionine-dependent methyltransferases"/>
    <property type="match status" value="1"/>
</dbReference>
<protein>
    <submittedName>
        <fullName evidence="2">FkbM family methyltransferase</fullName>
    </submittedName>
</protein>
<reference evidence="2" key="1">
    <citation type="journal article" date="2018" name="Genome Biol.">
        <title>SKESA: strategic k-mer extension for scrupulous assemblies.</title>
        <authorList>
            <person name="Souvorov A."/>
            <person name="Agarwala R."/>
            <person name="Lipman D.J."/>
        </authorList>
    </citation>
    <scope>NUCLEOTIDE SEQUENCE</scope>
    <source>
        <strain evidence="2">MA.CK_00/00002125</strain>
    </source>
</reference>
<evidence type="ECO:0000259" key="1">
    <source>
        <dbReference type="Pfam" id="PF05050"/>
    </source>
</evidence>
<dbReference type="Pfam" id="PF05050">
    <property type="entry name" value="Methyltransf_21"/>
    <property type="match status" value="1"/>
</dbReference>
<keyword evidence="2" id="KW-0489">Methyltransferase</keyword>
<name>A0A756L923_SALER</name>
<accession>A0A756L923</accession>
<dbReference type="Gene3D" id="3.40.50.150">
    <property type="entry name" value="Vaccinia Virus protein VP39"/>
    <property type="match status" value="1"/>
</dbReference>
<dbReference type="AlphaFoldDB" id="A0A756L923"/>
<evidence type="ECO:0000313" key="2">
    <source>
        <dbReference type="EMBL" id="HAG0015739.1"/>
    </source>
</evidence>
<dbReference type="InterPro" id="IPR029063">
    <property type="entry name" value="SAM-dependent_MTases_sf"/>
</dbReference>